<proteinExistence type="inferred from homology"/>
<dbReference type="WBParaSite" id="jg16604">
    <property type="protein sequence ID" value="jg16604"/>
    <property type="gene ID" value="jg16604"/>
</dbReference>
<organism evidence="6 7">
    <name type="scientific">Ditylenchus dipsaci</name>
    <dbReference type="NCBI Taxonomy" id="166011"/>
    <lineage>
        <taxon>Eukaryota</taxon>
        <taxon>Metazoa</taxon>
        <taxon>Ecdysozoa</taxon>
        <taxon>Nematoda</taxon>
        <taxon>Chromadorea</taxon>
        <taxon>Rhabditida</taxon>
        <taxon>Tylenchina</taxon>
        <taxon>Tylenchomorpha</taxon>
        <taxon>Sphaerularioidea</taxon>
        <taxon>Anguinidae</taxon>
        <taxon>Anguininae</taxon>
        <taxon>Ditylenchus</taxon>
    </lineage>
</organism>
<reference evidence="7 8" key="1">
    <citation type="submission" date="2022-11" db="UniProtKB">
        <authorList>
            <consortium name="WormBaseParasite"/>
        </authorList>
    </citation>
    <scope>IDENTIFICATION</scope>
</reference>
<evidence type="ECO:0000256" key="1">
    <source>
        <dbReference type="ARBA" id="ARBA00022618"/>
    </source>
</evidence>
<dbReference type="Gene3D" id="1.10.472.10">
    <property type="entry name" value="Cyclin-like"/>
    <property type="match status" value="1"/>
</dbReference>
<protein>
    <submittedName>
        <fullName evidence="7 8">Cyclin-like domain-containing protein</fullName>
    </submittedName>
</protein>
<name>A0A915D6T7_9BILA</name>
<dbReference type="PANTHER" id="PTHR10177">
    <property type="entry name" value="CYCLINS"/>
    <property type="match status" value="1"/>
</dbReference>
<keyword evidence="6" id="KW-1185">Reference proteome</keyword>
<evidence type="ECO:0000259" key="5">
    <source>
        <dbReference type="SMART" id="SM00385"/>
    </source>
</evidence>
<dbReference type="InterPro" id="IPR036915">
    <property type="entry name" value="Cyclin-like_sf"/>
</dbReference>
<evidence type="ECO:0000256" key="2">
    <source>
        <dbReference type="ARBA" id="ARBA00023127"/>
    </source>
</evidence>
<dbReference type="WBParaSite" id="jg24150">
    <property type="protein sequence ID" value="jg24150"/>
    <property type="gene ID" value="jg24150"/>
</dbReference>
<sequence length="381" mass="43149">MQSRKDTGANQIGRITRGLKKSAIMDENEAQAQRRPVAKNVAFTGKEQLPFKRSTNNSRGLAERSINVTRSLVGINGKETSNELEKAKPASRGVKAMMRFGGGNMMVSVDCADDIDNYMRFMEGETALENNFLAGSAERGGVDGRMRQILVDWLIHVQRRFSLLNETLSLAVFILDRALLQMEATVDKNNLQCLGVSCIFVAAKFEEIMVPNIIDFVYVAANVFDKKEVLRMEQSVLKAIGFRCSVSHSIQFLRRYRFIFLLQSKCIISPSLLVNTVAAAAIYLSSYVHKFQIPANAYKEVMHMDEADIAFSLPLFFSLRSQALNYMLFGISLRKKSPCHLLRIKLREYRYLLRLFNFSKLSSLLFYRYPLCQGLLEGGVQ</sequence>
<dbReference type="InterPro" id="IPR006671">
    <property type="entry name" value="Cyclin_N"/>
</dbReference>
<dbReference type="SMART" id="SM00385">
    <property type="entry name" value="CYCLIN"/>
    <property type="match status" value="1"/>
</dbReference>
<evidence type="ECO:0000313" key="7">
    <source>
        <dbReference type="WBParaSite" id="jg16604"/>
    </source>
</evidence>
<dbReference type="AlphaFoldDB" id="A0A915D6T7"/>
<dbReference type="InterPro" id="IPR013763">
    <property type="entry name" value="Cyclin-like_dom"/>
</dbReference>
<comment type="similarity">
    <text evidence="4">Belongs to the cyclin family.</text>
</comment>
<evidence type="ECO:0000256" key="3">
    <source>
        <dbReference type="ARBA" id="ARBA00023306"/>
    </source>
</evidence>
<keyword evidence="2 4" id="KW-0195">Cyclin</keyword>
<dbReference type="InterPro" id="IPR039361">
    <property type="entry name" value="Cyclin"/>
</dbReference>
<evidence type="ECO:0000313" key="8">
    <source>
        <dbReference type="WBParaSite" id="jg24150"/>
    </source>
</evidence>
<feature type="domain" description="Cyclin-like" evidence="5">
    <location>
        <begin position="152"/>
        <end position="238"/>
    </location>
</feature>
<dbReference type="FunFam" id="1.10.472.10:FF:000001">
    <property type="entry name" value="G2/mitotic-specific cyclin"/>
    <property type="match status" value="1"/>
</dbReference>
<evidence type="ECO:0000256" key="4">
    <source>
        <dbReference type="RuleBase" id="RU000383"/>
    </source>
</evidence>
<accession>A0A915D6T7</accession>
<keyword evidence="3" id="KW-0131">Cell cycle</keyword>
<keyword evidence="1" id="KW-0132">Cell division</keyword>
<dbReference type="GO" id="GO:0051301">
    <property type="term" value="P:cell division"/>
    <property type="evidence" value="ECO:0007669"/>
    <property type="project" value="UniProtKB-KW"/>
</dbReference>
<dbReference type="SUPFAM" id="SSF47954">
    <property type="entry name" value="Cyclin-like"/>
    <property type="match status" value="1"/>
</dbReference>
<evidence type="ECO:0000313" key="6">
    <source>
        <dbReference type="Proteomes" id="UP000887574"/>
    </source>
</evidence>
<dbReference type="Proteomes" id="UP000887574">
    <property type="component" value="Unplaced"/>
</dbReference>
<dbReference type="Pfam" id="PF00134">
    <property type="entry name" value="Cyclin_N"/>
    <property type="match status" value="1"/>
</dbReference>